<dbReference type="Gene3D" id="3.40.50.2000">
    <property type="entry name" value="Glycogen Phosphorylase B"/>
    <property type="match status" value="1"/>
</dbReference>
<evidence type="ECO:0000313" key="2">
    <source>
        <dbReference type="EMBL" id="MPL94478.1"/>
    </source>
</evidence>
<reference evidence="2" key="1">
    <citation type="submission" date="2019-08" db="EMBL/GenBank/DDBJ databases">
        <authorList>
            <person name="Kucharzyk K."/>
            <person name="Murdoch R.W."/>
            <person name="Higgins S."/>
            <person name="Loffler F."/>
        </authorList>
    </citation>
    <scope>NUCLEOTIDE SEQUENCE</scope>
</reference>
<accession>A0A644VSY8</accession>
<dbReference type="Pfam" id="PF00534">
    <property type="entry name" value="Glycos_transf_1"/>
    <property type="match status" value="1"/>
</dbReference>
<dbReference type="SUPFAM" id="SSF53756">
    <property type="entry name" value="UDP-Glycosyltransferase/glycogen phosphorylase"/>
    <property type="match status" value="1"/>
</dbReference>
<proteinExistence type="predicted"/>
<feature type="domain" description="Glycosyl transferase family 1" evidence="1">
    <location>
        <begin position="188"/>
        <end position="329"/>
    </location>
</feature>
<name>A0A644VSY8_9ZZZZ</name>
<dbReference type="AlphaFoldDB" id="A0A644VSY8"/>
<dbReference type="GO" id="GO:0016757">
    <property type="term" value="F:glycosyltransferase activity"/>
    <property type="evidence" value="ECO:0007669"/>
    <property type="project" value="InterPro"/>
</dbReference>
<gene>
    <name evidence="2" type="ORF">SDC9_40632</name>
</gene>
<protein>
    <recommendedName>
        <fullName evidence="1">Glycosyl transferase family 1 domain-containing protein</fullName>
    </recommendedName>
</protein>
<sequence length="350" mass="41017">MKLENKKIDFIYWFAYYNLDSPSVRYRAKYPLDFFKKYKSVESYFIVPSYRPREIYLFLKAYLSALFFRKRNSLIVIQRVQSHFIYSTLLKLLIRIKNQDTVYDLDDADYLAVNPKTIHFFAKHCEKLSAGSKQIEKYLSQFNNQIVHTTSPIVDLEIVKKNRNAIFTIGWIGGFGGEHKDSLIELVFPALKELTFQLKLMVIGVLKIDDVEFIENYFQDNLNIEIEIPLEIDWNDEADIQKRIVLFDVGLATLTNSEMQLSKSGIKAKQYMNNGVPVLSTNLPENNTVLVDGVNGFFCDTTRDFKERLNQFYKMTDTDYLQFSENARKSIVNFDHNKYFADFEKIKNGI</sequence>
<organism evidence="2">
    <name type="scientific">bioreactor metagenome</name>
    <dbReference type="NCBI Taxonomy" id="1076179"/>
    <lineage>
        <taxon>unclassified sequences</taxon>
        <taxon>metagenomes</taxon>
        <taxon>ecological metagenomes</taxon>
    </lineage>
</organism>
<dbReference type="EMBL" id="VSSQ01000429">
    <property type="protein sequence ID" value="MPL94478.1"/>
    <property type="molecule type" value="Genomic_DNA"/>
</dbReference>
<comment type="caution">
    <text evidence="2">The sequence shown here is derived from an EMBL/GenBank/DDBJ whole genome shotgun (WGS) entry which is preliminary data.</text>
</comment>
<evidence type="ECO:0000259" key="1">
    <source>
        <dbReference type="Pfam" id="PF00534"/>
    </source>
</evidence>
<dbReference type="InterPro" id="IPR001296">
    <property type="entry name" value="Glyco_trans_1"/>
</dbReference>